<dbReference type="Pfam" id="PF02272">
    <property type="entry name" value="DHHA1"/>
    <property type="match status" value="1"/>
</dbReference>
<evidence type="ECO:0000259" key="7">
    <source>
        <dbReference type="Pfam" id="PF02272"/>
    </source>
</evidence>
<dbReference type="PANTHER" id="PTHR30255:SF2">
    <property type="entry name" value="SINGLE-STRANDED-DNA-SPECIFIC EXONUCLEASE RECJ"/>
    <property type="match status" value="1"/>
</dbReference>
<dbReference type="InterPro" id="IPR001667">
    <property type="entry name" value="DDH_dom"/>
</dbReference>
<feature type="domain" description="DDH" evidence="6">
    <location>
        <begin position="88"/>
        <end position="248"/>
    </location>
</feature>
<keyword evidence="10" id="KW-1185">Reference proteome</keyword>
<comment type="similarity">
    <text evidence="1">Belongs to the RecJ family.</text>
</comment>
<feature type="domain" description="DHHA1" evidence="7">
    <location>
        <begin position="370"/>
        <end position="475"/>
    </location>
</feature>
<reference evidence="10" key="1">
    <citation type="journal article" date="2019" name="Int. J. Syst. Evol. Microbiol.">
        <title>The Global Catalogue of Microorganisms (GCM) 10K type strain sequencing project: providing services to taxonomists for standard genome sequencing and annotation.</title>
        <authorList>
            <consortium name="The Broad Institute Genomics Platform"/>
            <consortium name="The Broad Institute Genome Sequencing Center for Infectious Disease"/>
            <person name="Wu L."/>
            <person name="Ma J."/>
        </authorList>
    </citation>
    <scope>NUCLEOTIDE SEQUENCE [LARGE SCALE GENOMIC DNA]</scope>
    <source>
        <strain evidence="10">JCM 17555</strain>
    </source>
</reference>
<protein>
    <recommendedName>
        <fullName evidence="2">Single-stranded-DNA-specific exonuclease RecJ</fullName>
    </recommendedName>
</protein>
<dbReference type="Pfam" id="PF01368">
    <property type="entry name" value="DHH"/>
    <property type="match status" value="1"/>
</dbReference>
<keyword evidence="3" id="KW-0540">Nuclease</keyword>
<dbReference type="InterPro" id="IPR041122">
    <property type="entry name" value="RecJ_OB"/>
</dbReference>
<evidence type="ECO:0000259" key="8">
    <source>
        <dbReference type="Pfam" id="PF17768"/>
    </source>
</evidence>
<name>A0ABP7Q4C2_9GAMM</name>
<dbReference type="RefSeq" id="WP_344809112.1">
    <property type="nucleotide sequence ID" value="NZ_BAABBO010000019.1"/>
</dbReference>
<evidence type="ECO:0000259" key="6">
    <source>
        <dbReference type="Pfam" id="PF01368"/>
    </source>
</evidence>
<gene>
    <name evidence="9" type="primary">recJ</name>
    <name evidence="9" type="ORF">GCM10022278_36530</name>
</gene>
<evidence type="ECO:0000313" key="10">
    <source>
        <dbReference type="Proteomes" id="UP001501337"/>
    </source>
</evidence>
<keyword evidence="5 9" id="KW-0269">Exonuclease</keyword>
<evidence type="ECO:0000256" key="5">
    <source>
        <dbReference type="ARBA" id="ARBA00022839"/>
    </source>
</evidence>
<dbReference type="InterPro" id="IPR003156">
    <property type="entry name" value="DHHA1_dom"/>
</dbReference>
<evidence type="ECO:0000256" key="1">
    <source>
        <dbReference type="ARBA" id="ARBA00005915"/>
    </source>
</evidence>
<dbReference type="Proteomes" id="UP001501337">
    <property type="component" value="Unassembled WGS sequence"/>
</dbReference>
<keyword evidence="4" id="KW-0378">Hydrolase</keyword>
<dbReference type="EMBL" id="BAABBO010000019">
    <property type="protein sequence ID" value="GAA3976350.1"/>
    <property type="molecule type" value="Genomic_DNA"/>
</dbReference>
<dbReference type="InterPro" id="IPR004610">
    <property type="entry name" value="RecJ"/>
</dbReference>
<evidence type="ECO:0000256" key="4">
    <source>
        <dbReference type="ARBA" id="ARBA00022801"/>
    </source>
</evidence>
<comment type="caution">
    <text evidence="9">The sequence shown here is derived from an EMBL/GenBank/DDBJ whole genome shotgun (WGS) entry which is preliminary data.</text>
</comment>
<dbReference type="InterPro" id="IPR051673">
    <property type="entry name" value="SSDNA_exonuclease_RecJ"/>
</dbReference>
<dbReference type="PANTHER" id="PTHR30255">
    <property type="entry name" value="SINGLE-STRANDED-DNA-SPECIFIC EXONUCLEASE RECJ"/>
    <property type="match status" value="1"/>
</dbReference>
<evidence type="ECO:0000256" key="2">
    <source>
        <dbReference type="ARBA" id="ARBA00019841"/>
    </source>
</evidence>
<dbReference type="Gene3D" id="3.10.310.30">
    <property type="match status" value="1"/>
</dbReference>
<dbReference type="Pfam" id="PF17768">
    <property type="entry name" value="RecJ_OB"/>
    <property type="match status" value="1"/>
</dbReference>
<accession>A0ABP7Q4C2</accession>
<dbReference type="Gene3D" id="3.90.1640.30">
    <property type="match status" value="1"/>
</dbReference>
<evidence type="ECO:0000313" key="9">
    <source>
        <dbReference type="EMBL" id="GAA3976350.1"/>
    </source>
</evidence>
<feature type="domain" description="RecJ OB" evidence="8">
    <location>
        <begin position="490"/>
        <end position="604"/>
    </location>
</feature>
<dbReference type="SUPFAM" id="SSF64182">
    <property type="entry name" value="DHH phosphoesterases"/>
    <property type="match status" value="1"/>
</dbReference>
<dbReference type="GO" id="GO:0004527">
    <property type="term" value="F:exonuclease activity"/>
    <property type="evidence" value="ECO:0007669"/>
    <property type="project" value="UniProtKB-KW"/>
</dbReference>
<evidence type="ECO:0000256" key="3">
    <source>
        <dbReference type="ARBA" id="ARBA00022722"/>
    </source>
</evidence>
<organism evidence="9 10">
    <name type="scientific">Allohahella marinimesophila</name>
    <dbReference type="NCBI Taxonomy" id="1054972"/>
    <lineage>
        <taxon>Bacteria</taxon>
        <taxon>Pseudomonadati</taxon>
        <taxon>Pseudomonadota</taxon>
        <taxon>Gammaproteobacteria</taxon>
        <taxon>Oceanospirillales</taxon>
        <taxon>Hahellaceae</taxon>
        <taxon>Allohahella</taxon>
    </lineage>
</organism>
<sequence length="610" mass="65770">MKVMDEMGRESSAKDDALRLSVTLRRRPVPGAASPDADSLLDRIFRGRNLSADEVLNYGLDRLLLPDDLLGVQEAASHIATAVQDAKRILVVGDFDCDGATSTAVAVRALRLFGSSQIDFLVPNRFSDGYGLSPLIVEKIAALPTPPQLIITVDNGISSVEGVALAAELGIEVIITDHHLAGAVLPAAKVIVNPNQPGCSFPSKATAGVGVIFYVMLATRRELHSRQHFGDRKLPNLGNLLDLVALGTVADVVALDQNNRTLVSQGLSRIRKGRSCAGIAALIRVAGRDPERMTAKDLGYAIAPRLNAVGRMDDMRLGIQCLLCEDALEASQIAGRLDRFNTERKQVEATMRSQADEILANIDASDAEKSVTVCLFDESWHQGVIGILAGRLKDRQHKPTVIFAPAGERVSVEDDDLIKGSARSIPGLHIRDALEMVASAEPELILAFGGHAMAAGLTIRRRDFARFKSRFEQVILAAAGEGAFEQVIHTDGDLAAQELCIASAEVIDSAGPWGQAFPEPVFDGLFKVIEIRVMAEKHLKLMVLPLQAKAVECQPLQALLFNAPDSWLSWAAGAGAGTAKPLRLVYRLDINEFRGRRDLQLIIVHCGIEA</sequence>
<dbReference type="NCBIfam" id="TIGR00644">
    <property type="entry name" value="recJ"/>
    <property type="match status" value="1"/>
</dbReference>
<dbReference type="InterPro" id="IPR038763">
    <property type="entry name" value="DHH_sf"/>
</dbReference>
<proteinExistence type="inferred from homology"/>